<protein>
    <recommendedName>
        <fullName evidence="3 9">Flagellar biosynthetic protein FliQ</fullName>
    </recommendedName>
</protein>
<evidence type="ECO:0000256" key="1">
    <source>
        <dbReference type="ARBA" id="ARBA00004651"/>
    </source>
</evidence>
<evidence type="ECO:0000313" key="11">
    <source>
        <dbReference type="Proteomes" id="UP001058860"/>
    </source>
</evidence>
<evidence type="ECO:0000313" key="10">
    <source>
        <dbReference type="EMBL" id="UUY04770.1"/>
    </source>
</evidence>
<keyword evidence="8 9" id="KW-0975">Bacterial flagellum</keyword>
<dbReference type="PIRSF" id="PIRSF004669">
    <property type="entry name" value="FliQ"/>
    <property type="match status" value="1"/>
</dbReference>
<name>A0ABY5PJM1_9ACTN</name>
<dbReference type="PANTHER" id="PTHR34040">
    <property type="entry name" value="FLAGELLAR BIOSYNTHETIC PROTEIN FLIQ"/>
    <property type="match status" value="1"/>
</dbReference>
<gene>
    <name evidence="9 10" type="primary">fliQ</name>
    <name evidence="10" type="ORF">LRS13_04365</name>
</gene>
<keyword evidence="5 9" id="KW-0812">Transmembrane</keyword>
<dbReference type="PANTHER" id="PTHR34040:SF2">
    <property type="entry name" value="FLAGELLAR BIOSYNTHETIC PROTEIN FLIQ"/>
    <property type="match status" value="1"/>
</dbReference>
<reference evidence="11" key="1">
    <citation type="submission" date="2021-11" db="EMBL/GenBank/DDBJ databases">
        <title>Cultivation dependent microbiological survey of springs from the worlds oldest radium mine currently devoted to the extraction of radon-saturated water.</title>
        <authorList>
            <person name="Kapinusova G."/>
            <person name="Smrhova T."/>
            <person name="Strejcek M."/>
            <person name="Suman J."/>
            <person name="Jani K."/>
            <person name="Pajer P."/>
            <person name="Uhlik O."/>
        </authorList>
    </citation>
    <scope>NUCLEOTIDE SEQUENCE [LARGE SCALE GENOMIC DNA]</scope>
    <source>
        <strain evidence="11">J379</strain>
    </source>
</reference>
<keyword evidence="4 9" id="KW-1003">Cell membrane</keyword>
<feature type="transmembrane region" description="Helical" evidence="9">
    <location>
        <begin position="20"/>
        <end position="41"/>
    </location>
</feature>
<comment type="subcellular location">
    <subcellularLocation>
        <location evidence="1 9">Cell membrane</location>
        <topology evidence="1">Multi-pass membrane protein</topology>
    </subcellularLocation>
    <subcellularLocation>
        <location evidence="9">Bacterial flagellum basal body</location>
    </subcellularLocation>
</comment>
<evidence type="ECO:0000256" key="3">
    <source>
        <dbReference type="ARBA" id="ARBA00021718"/>
    </source>
</evidence>
<keyword evidence="6 9" id="KW-1133">Transmembrane helix</keyword>
<dbReference type="InterPro" id="IPR002191">
    <property type="entry name" value="Bac_export_3"/>
</dbReference>
<evidence type="ECO:0000256" key="4">
    <source>
        <dbReference type="ARBA" id="ARBA00022475"/>
    </source>
</evidence>
<sequence length="90" mass="9538">MTNDTVISLMTSAMELALKIAAPILIVGLVVGVIISIFQAITQIQEQTLAFVPKLLATAAVMVIAGPWLLNELVAYTAELWSSIPTLIGT</sequence>
<feature type="transmembrane region" description="Helical" evidence="9">
    <location>
        <begin position="48"/>
        <end position="70"/>
    </location>
</feature>
<dbReference type="PRINTS" id="PR00952">
    <property type="entry name" value="TYPE3IMQPROT"/>
</dbReference>
<comment type="similarity">
    <text evidence="2 9">Belongs to the FliQ/MopD/SpaQ family.</text>
</comment>
<comment type="function">
    <text evidence="9">Role in flagellar biosynthesis.</text>
</comment>
<evidence type="ECO:0000256" key="2">
    <source>
        <dbReference type="ARBA" id="ARBA00006156"/>
    </source>
</evidence>
<dbReference type="Proteomes" id="UP001058860">
    <property type="component" value="Chromosome"/>
</dbReference>
<dbReference type="InterPro" id="IPR006305">
    <property type="entry name" value="FliQ"/>
</dbReference>
<evidence type="ECO:0000256" key="5">
    <source>
        <dbReference type="ARBA" id="ARBA00022692"/>
    </source>
</evidence>
<dbReference type="RefSeq" id="WP_353865250.1">
    <property type="nucleotide sequence ID" value="NZ_CP088295.1"/>
</dbReference>
<keyword evidence="11" id="KW-1185">Reference proteome</keyword>
<dbReference type="NCBIfam" id="TIGR01402">
    <property type="entry name" value="fliQ"/>
    <property type="match status" value="1"/>
</dbReference>
<proteinExistence type="inferred from homology"/>
<evidence type="ECO:0000256" key="8">
    <source>
        <dbReference type="ARBA" id="ARBA00023143"/>
    </source>
</evidence>
<organism evidence="10 11">
    <name type="scientific">Svornostia abyssi</name>
    <dbReference type="NCBI Taxonomy" id="2898438"/>
    <lineage>
        <taxon>Bacteria</taxon>
        <taxon>Bacillati</taxon>
        <taxon>Actinomycetota</taxon>
        <taxon>Thermoleophilia</taxon>
        <taxon>Solirubrobacterales</taxon>
        <taxon>Baekduiaceae</taxon>
        <taxon>Svornostia</taxon>
    </lineage>
</organism>
<keyword evidence="10" id="KW-0969">Cilium</keyword>
<keyword evidence="10" id="KW-0966">Cell projection</keyword>
<evidence type="ECO:0000256" key="7">
    <source>
        <dbReference type="ARBA" id="ARBA00023136"/>
    </source>
</evidence>
<keyword evidence="10" id="KW-0282">Flagellum</keyword>
<dbReference type="Pfam" id="PF01313">
    <property type="entry name" value="Bac_export_3"/>
    <property type="match status" value="1"/>
</dbReference>
<evidence type="ECO:0000256" key="9">
    <source>
        <dbReference type="RuleBase" id="RU364090"/>
    </source>
</evidence>
<evidence type="ECO:0000256" key="6">
    <source>
        <dbReference type="ARBA" id="ARBA00022989"/>
    </source>
</evidence>
<dbReference type="EMBL" id="CP088295">
    <property type="protein sequence ID" value="UUY04770.1"/>
    <property type="molecule type" value="Genomic_DNA"/>
</dbReference>
<accession>A0ABY5PJM1</accession>
<keyword evidence="7 9" id="KW-0472">Membrane</keyword>